<proteinExistence type="predicted"/>
<sequence length="328" mass="39177">MKLTRIDSTNARQPSWQILKEWEEVLSQKTGLPVYRDNRLIRYIKAHFDKWGMSFLWKILVTRKNLGLRFIMNAQDIKVCDINKFTIPVIIDFWLKEEQLPAFYVAYKEVPLILLTNLEVYEFLKQHKCPIPIEHWALSYPDKYSISNKRLEKEYEFCFIGRPNPFFVRLLDKYCSTHPDFYYISNNSDINHRQYIDNKGKVVAEDTGRDSYLSMIQKTKISCYTTPGIDESKKETSNFNQVTPRLFEMLCNQCHVIGHYPNSYDTNWYNLNSIVPNVDSYNDFEKWLDYFRTHEFDIQKGITFMDKHYTSSRVKSLIDICNKYSIEI</sequence>
<organism evidence="2 3">
    <name type="scientific">Bacteroides uniformis</name>
    <dbReference type="NCBI Taxonomy" id="820"/>
    <lineage>
        <taxon>Bacteria</taxon>
        <taxon>Pseudomonadati</taxon>
        <taxon>Bacteroidota</taxon>
        <taxon>Bacteroidia</taxon>
        <taxon>Bacteroidales</taxon>
        <taxon>Bacteroidaceae</taxon>
        <taxon>Bacteroides</taxon>
    </lineage>
</organism>
<name>A0A1Q6HYK5_BACUN</name>
<evidence type="ECO:0008006" key="5">
    <source>
        <dbReference type="Google" id="ProtNLM"/>
    </source>
</evidence>
<protein>
    <recommendedName>
        <fullName evidence="5">Glycosyltransferase family 1 protein</fullName>
    </recommendedName>
</protein>
<comment type="caution">
    <text evidence="2">The sequence shown here is derived from an EMBL/GenBank/DDBJ whole genome shotgun (WGS) entry which is preliminary data.</text>
</comment>
<evidence type="ECO:0000313" key="3">
    <source>
        <dbReference type="Proteomes" id="UP000186549"/>
    </source>
</evidence>
<reference evidence="1 4" key="2">
    <citation type="submission" date="2020-12" db="EMBL/GenBank/DDBJ databases">
        <title>Microorganisms.</title>
        <authorList>
            <person name="Matos J."/>
            <person name="Faleiro L."/>
            <person name="Duarte I."/>
        </authorList>
    </citation>
    <scope>NUCLEOTIDE SEQUENCE [LARGE SCALE GENOMIC DNA]</scope>
    <source>
        <strain evidence="1 4">PtFD3Pch2</strain>
    </source>
</reference>
<accession>A0A1Q6HYK5</accession>
<dbReference type="Proteomes" id="UP000186549">
    <property type="component" value="Unassembled WGS sequence"/>
</dbReference>
<gene>
    <name evidence="2" type="ORF">BHV79_12865</name>
    <name evidence="1" type="ORF">JQN06_15115</name>
</gene>
<evidence type="ECO:0000313" key="1">
    <source>
        <dbReference type="EMBL" id="MBT8727465.1"/>
    </source>
</evidence>
<dbReference type="AlphaFoldDB" id="A0A1Q6HYK5"/>
<keyword evidence="4" id="KW-1185">Reference proteome</keyword>
<dbReference type="EMBL" id="JAFBJK010000004">
    <property type="protein sequence ID" value="MBT8727465.1"/>
    <property type="molecule type" value="Genomic_DNA"/>
</dbReference>
<evidence type="ECO:0000313" key="2">
    <source>
        <dbReference type="EMBL" id="OKZ31725.1"/>
    </source>
</evidence>
<evidence type="ECO:0000313" key="4">
    <source>
        <dbReference type="Proteomes" id="UP001196342"/>
    </source>
</evidence>
<dbReference type="EMBL" id="MNQU01000247">
    <property type="protein sequence ID" value="OKZ31725.1"/>
    <property type="molecule type" value="Genomic_DNA"/>
</dbReference>
<reference evidence="2 3" key="1">
    <citation type="journal article" date="2016" name="Nat. Biotechnol.">
        <title>Measurement of bacterial replication rates in microbial communities.</title>
        <authorList>
            <person name="Brown C.T."/>
            <person name="Olm M.R."/>
            <person name="Thomas B.C."/>
            <person name="Banfield J.F."/>
        </authorList>
    </citation>
    <scope>NUCLEOTIDE SEQUENCE [LARGE SCALE GENOMIC DNA]</scope>
    <source>
        <strain evidence="2">45_41</strain>
    </source>
</reference>
<dbReference type="Proteomes" id="UP001196342">
    <property type="component" value="Unassembled WGS sequence"/>
</dbReference>